<gene>
    <name evidence="1" type="ORF">COT50_03430</name>
</gene>
<dbReference type="EMBL" id="PEYU01000076">
    <property type="protein sequence ID" value="PIS22153.1"/>
    <property type="molecule type" value="Genomic_DNA"/>
</dbReference>
<evidence type="ECO:0008006" key="3">
    <source>
        <dbReference type="Google" id="ProtNLM"/>
    </source>
</evidence>
<reference evidence="2" key="1">
    <citation type="submission" date="2017-09" db="EMBL/GenBank/DDBJ databases">
        <title>Depth-based differentiation of microbial function through sediment-hosted aquifers and enrichment of novel symbionts in the deep terrestrial subsurface.</title>
        <authorList>
            <person name="Probst A.J."/>
            <person name="Ladd B."/>
            <person name="Jarett J.K."/>
            <person name="Geller-Mcgrath D.E."/>
            <person name="Sieber C.M.K."/>
            <person name="Emerson J.B."/>
            <person name="Anantharaman K."/>
            <person name="Thomas B.C."/>
            <person name="Malmstrom R."/>
            <person name="Stieglmeier M."/>
            <person name="Klingl A."/>
            <person name="Woyke T."/>
            <person name="Ryan C.M."/>
            <person name="Banfield J.F."/>
        </authorList>
    </citation>
    <scope>NUCLEOTIDE SEQUENCE [LARGE SCALE GENOMIC DNA]</scope>
</reference>
<protein>
    <recommendedName>
        <fullName evidence="3">SpoVT-AbrB domain-containing protein</fullName>
    </recommendedName>
</protein>
<name>A0A2H0XB53_UNCKA</name>
<dbReference type="Proteomes" id="UP000231252">
    <property type="component" value="Unassembled WGS sequence"/>
</dbReference>
<organism evidence="1 2">
    <name type="scientific">candidate division WWE3 bacterium CG08_land_8_20_14_0_20_41_10</name>
    <dbReference type="NCBI Taxonomy" id="1975085"/>
    <lineage>
        <taxon>Bacteria</taxon>
        <taxon>Katanobacteria</taxon>
    </lineage>
</organism>
<evidence type="ECO:0000313" key="1">
    <source>
        <dbReference type="EMBL" id="PIS22153.1"/>
    </source>
</evidence>
<proteinExistence type="predicted"/>
<sequence length="82" mass="9402">MSIPSTIRDLLGFSQPGTVTVKVERDGIFVKPTRDIMSLAGILYNKVKLPKGYEKMSTQEIINMEKESARRGHMERYEKSLR</sequence>
<comment type="caution">
    <text evidence="1">The sequence shown here is derived from an EMBL/GenBank/DDBJ whole genome shotgun (WGS) entry which is preliminary data.</text>
</comment>
<evidence type="ECO:0000313" key="2">
    <source>
        <dbReference type="Proteomes" id="UP000231252"/>
    </source>
</evidence>
<accession>A0A2H0XB53</accession>
<dbReference type="AlphaFoldDB" id="A0A2H0XB53"/>